<keyword evidence="1" id="KW-0732">Signal</keyword>
<dbReference type="PATRIC" id="fig|1280953.3.peg.512"/>
<accession>A0A059GBH4</accession>
<proteinExistence type="predicted"/>
<dbReference type="InterPro" id="IPR010870">
    <property type="entry name" value="Porin_O/P"/>
</dbReference>
<reference evidence="2 3" key="1">
    <citation type="journal article" date="2014" name="Antonie Van Leeuwenhoek">
        <title>Hyphomonas beringensis sp. nov. and Hyphomonas chukchiensis sp. nov., isolated from surface seawater of the Bering Sea and Chukchi Sea.</title>
        <authorList>
            <person name="Li C."/>
            <person name="Lai Q."/>
            <person name="Li G."/>
            <person name="Dong C."/>
            <person name="Wang J."/>
            <person name="Liao Y."/>
            <person name="Shao Z."/>
        </authorList>
    </citation>
    <scope>NUCLEOTIDE SEQUENCE [LARGE SCALE GENOMIC DNA]</scope>
    <source>
        <strain evidence="2 3">SCH89</strain>
    </source>
</reference>
<name>A0A059GBH4_9PROT</name>
<evidence type="ECO:0000256" key="1">
    <source>
        <dbReference type="SAM" id="SignalP"/>
    </source>
</evidence>
<dbReference type="AlphaFoldDB" id="A0A059GBH4"/>
<dbReference type="Gene3D" id="2.40.160.10">
    <property type="entry name" value="Porin"/>
    <property type="match status" value="1"/>
</dbReference>
<organism evidence="2 3">
    <name type="scientific">Hyphomonas oceanitis SCH89</name>
    <dbReference type="NCBI Taxonomy" id="1280953"/>
    <lineage>
        <taxon>Bacteria</taxon>
        <taxon>Pseudomonadati</taxon>
        <taxon>Pseudomonadota</taxon>
        <taxon>Alphaproteobacteria</taxon>
        <taxon>Hyphomonadales</taxon>
        <taxon>Hyphomonadaceae</taxon>
        <taxon>Hyphomonas</taxon>
    </lineage>
</organism>
<dbReference type="EMBL" id="ARYL01000002">
    <property type="protein sequence ID" value="KDA04176.1"/>
    <property type="molecule type" value="Genomic_DNA"/>
</dbReference>
<dbReference type="OrthoDB" id="7217987at2"/>
<feature type="signal peptide" evidence="1">
    <location>
        <begin position="1"/>
        <end position="26"/>
    </location>
</feature>
<dbReference type="RefSeq" id="WP_051624450.1">
    <property type="nucleotide sequence ID" value="NZ_ARYL01000002.1"/>
</dbReference>
<gene>
    <name evidence="2" type="ORF">HOC_02541</name>
</gene>
<protein>
    <submittedName>
        <fullName evidence="2">Phosphate-selective porin O and P</fullName>
    </submittedName>
</protein>
<evidence type="ECO:0000313" key="3">
    <source>
        <dbReference type="Proteomes" id="UP000024942"/>
    </source>
</evidence>
<keyword evidence="3" id="KW-1185">Reference proteome</keyword>
<dbReference type="Proteomes" id="UP000024942">
    <property type="component" value="Unassembled WGS sequence"/>
</dbReference>
<sequence>MGKFNMCCGASALGLTALCAALPASAEAPWDLKLSGRILYDYTKADADTADFEIDGTELRSARLAVSGKTDIISFKVELETDEGGEIIATDAYADFAPKGTSWKIRVGQFKTPNSLEEQTSGRFTTFAERAEFTDAFEFDRRVGIAAHTKGKDWTFMAGAFGGDLNDTPSEEGLALAARGTYTPVHTDAMLVHLGASVRYREIGDRQSRLRYRQRPFAHLPGRMISTGSVAESDTLVGLEGAVLRGPFWASLEYADVRSDLAAGGTGNFTGSGFETGYFFGGERTYKEGKFDRPKVNHPVTERGLGALSISAAYDTLDLTDAGVDGGAMSTALIGLSWYPTSKTRVGLSIFQSDANLGTSTSGLDPAFADAVRAGVTDDMVTGATLRLQADF</sequence>
<comment type="caution">
    <text evidence="2">The sequence shown here is derived from an EMBL/GenBank/DDBJ whole genome shotgun (WGS) entry which is preliminary data.</text>
</comment>
<dbReference type="Pfam" id="PF07396">
    <property type="entry name" value="Porin_O_P"/>
    <property type="match status" value="1"/>
</dbReference>
<feature type="chain" id="PRO_5001573234" evidence="1">
    <location>
        <begin position="27"/>
        <end position="392"/>
    </location>
</feature>
<dbReference type="InterPro" id="IPR023614">
    <property type="entry name" value="Porin_dom_sf"/>
</dbReference>
<dbReference type="SUPFAM" id="SSF56935">
    <property type="entry name" value="Porins"/>
    <property type="match status" value="1"/>
</dbReference>
<dbReference type="eggNOG" id="COG3746">
    <property type="taxonomic scope" value="Bacteria"/>
</dbReference>
<dbReference type="STRING" id="1280953.HOC_02541"/>
<evidence type="ECO:0000313" key="2">
    <source>
        <dbReference type="EMBL" id="KDA04176.1"/>
    </source>
</evidence>